<dbReference type="EMBL" id="CAEZWT010000035">
    <property type="protein sequence ID" value="CAB4670330.1"/>
    <property type="molecule type" value="Genomic_DNA"/>
</dbReference>
<evidence type="ECO:0000256" key="1">
    <source>
        <dbReference type="SAM" id="MobiDB-lite"/>
    </source>
</evidence>
<sequence>MLFNRYIACGDSFTEGMADEVVRGHFRGWADRVADVMAEQVEGFTYANLAIRGKLVHQVIENQIPIAISFVTGPETLISFHAGANDVLRPNYKPELVLPAYKKAVRTIAESGATVMLFTVLERTDGSGKSAEIWAQRFSQFNENVRSIGKEVGAIIADANEEGFLSDRRFLAEDRLHLNPIGHDRVAQAVLEKLELPFSAEWRIPLPPRAPTPWHTRVYQNFRWFVTFLAPWMWRRLRGKSSGDGRSAKQSAPIHWPIGNE</sequence>
<dbReference type="EMBL" id="CAFBQL010000003">
    <property type="protein sequence ID" value="CAB5056503.1"/>
    <property type="molecule type" value="Genomic_DNA"/>
</dbReference>
<evidence type="ECO:0000313" key="7">
    <source>
        <dbReference type="EMBL" id="CAB5056503.1"/>
    </source>
</evidence>
<dbReference type="AlphaFoldDB" id="A0A6J7TSC8"/>
<name>A0A6J7TSC8_9ZZZZ</name>
<evidence type="ECO:0000313" key="4">
    <source>
        <dbReference type="EMBL" id="CAB4739277.1"/>
    </source>
</evidence>
<dbReference type="SUPFAM" id="SSF52266">
    <property type="entry name" value="SGNH hydrolase"/>
    <property type="match status" value="1"/>
</dbReference>
<dbReference type="PANTHER" id="PTHR43784">
    <property type="entry name" value="GDSL-LIKE LIPASE/ACYLHYDROLASE, PUTATIVE (AFU_ORTHOLOGUE AFUA_2G00820)-RELATED"/>
    <property type="match status" value="1"/>
</dbReference>
<dbReference type="InterPro" id="IPR036514">
    <property type="entry name" value="SGNH_hydro_sf"/>
</dbReference>
<evidence type="ECO:0000313" key="6">
    <source>
        <dbReference type="EMBL" id="CAB4918266.1"/>
    </source>
</evidence>
<feature type="domain" description="SGNH hydrolase-type esterase" evidence="2">
    <location>
        <begin position="9"/>
        <end position="184"/>
    </location>
</feature>
<gene>
    <name evidence="3" type="ORF">UFOPK2289_01094</name>
    <name evidence="4" type="ORF">UFOPK2822_00054</name>
    <name evidence="5" type="ORF">UFOPK3346_00119</name>
    <name evidence="6" type="ORF">UFOPK3670_00485</name>
    <name evidence="7" type="ORF">UFOPK4308_00619</name>
</gene>
<dbReference type="PANTHER" id="PTHR43784:SF2">
    <property type="entry name" value="GDSL-LIKE LIPASE_ACYLHYDROLASE, PUTATIVE (AFU_ORTHOLOGUE AFUA_2G00820)-RELATED"/>
    <property type="match status" value="1"/>
</dbReference>
<evidence type="ECO:0000259" key="2">
    <source>
        <dbReference type="Pfam" id="PF13472"/>
    </source>
</evidence>
<dbReference type="CDD" id="cd01832">
    <property type="entry name" value="SGNH_hydrolase_like_1"/>
    <property type="match status" value="1"/>
</dbReference>
<dbReference type="Gene3D" id="3.40.50.1110">
    <property type="entry name" value="SGNH hydrolase"/>
    <property type="match status" value="1"/>
</dbReference>
<dbReference type="EMBL" id="CAFBMV010000003">
    <property type="protein sequence ID" value="CAB4918266.1"/>
    <property type="molecule type" value="Genomic_DNA"/>
</dbReference>
<dbReference type="Pfam" id="PF13472">
    <property type="entry name" value="Lipase_GDSL_2"/>
    <property type="match status" value="1"/>
</dbReference>
<evidence type="ECO:0000313" key="3">
    <source>
        <dbReference type="EMBL" id="CAB4670330.1"/>
    </source>
</evidence>
<dbReference type="InterPro" id="IPR053140">
    <property type="entry name" value="GDSL_Rv0518-like"/>
</dbReference>
<accession>A0A6J7TSC8</accession>
<dbReference type="InterPro" id="IPR013830">
    <property type="entry name" value="SGNH_hydro"/>
</dbReference>
<evidence type="ECO:0000313" key="5">
    <source>
        <dbReference type="EMBL" id="CAB4855804.1"/>
    </source>
</evidence>
<proteinExistence type="predicted"/>
<organism evidence="7">
    <name type="scientific">freshwater metagenome</name>
    <dbReference type="NCBI Taxonomy" id="449393"/>
    <lineage>
        <taxon>unclassified sequences</taxon>
        <taxon>metagenomes</taxon>
        <taxon>ecological metagenomes</taxon>
    </lineage>
</organism>
<reference evidence="7" key="1">
    <citation type="submission" date="2020-05" db="EMBL/GenBank/DDBJ databases">
        <authorList>
            <person name="Chiriac C."/>
            <person name="Salcher M."/>
            <person name="Ghai R."/>
            <person name="Kavagutti S V."/>
        </authorList>
    </citation>
    <scope>NUCLEOTIDE SEQUENCE</scope>
</reference>
<dbReference type="EMBL" id="CAFBLE010000001">
    <property type="protein sequence ID" value="CAB4855804.1"/>
    <property type="molecule type" value="Genomic_DNA"/>
</dbReference>
<dbReference type="EMBL" id="CAEZZC010000001">
    <property type="protein sequence ID" value="CAB4739277.1"/>
    <property type="molecule type" value="Genomic_DNA"/>
</dbReference>
<feature type="region of interest" description="Disordered" evidence="1">
    <location>
        <begin position="240"/>
        <end position="261"/>
    </location>
</feature>
<protein>
    <submittedName>
        <fullName evidence="7">Unannotated protein</fullName>
    </submittedName>
</protein>